<organism evidence="3 4">
    <name type="scientific">Sphingomonas hengshuiensis</name>
    <dbReference type="NCBI Taxonomy" id="1609977"/>
    <lineage>
        <taxon>Bacteria</taxon>
        <taxon>Pseudomonadati</taxon>
        <taxon>Pseudomonadota</taxon>
        <taxon>Alphaproteobacteria</taxon>
        <taxon>Sphingomonadales</taxon>
        <taxon>Sphingomonadaceae</taxon>
        <taxon>Sphingomonas</taxon>
    </lineage>
</organism>
<dbReference type="SMART" id="SM01034">
    <property type="entry name" value="BLUF"/>
    <property type="match status" value="1"/>
</dbReference>
<evidence type="ECO:0000313" key="4">
    <source>
        <dbReference type="Proteomes" id="UP000248614"/>
    </source>
</evidence>
<protein>
    <recommendedName>
        <fullName evidence="2">BLUF domain-containing protein</fullName>
    </recommendedName>
</protein>
<dbReference type="Proteomes" id="UP000248614">
    <property type="component" value="Unassembled WGS sequence"/>
</dbReference>
<dbReference type="SUPFAM" id="SSF54975">
    <property type="entry name" value="Acylphosphatase/BLUF domain-like"/>
    <property type="match status" value="1"/>
</dbReference>
<dbReference type="GO" id="GO:0009882">
    <property type="term" value="F:blue light photoreceptor activity"/>
    <property type="evidence" value="ECO:0007669"/>
    <property type="project" value="InterPro"/>
</dbReference>
<dbReference type="Gene3D" id="3.30.70.100">
    <property type="match status" value="1"/>
</dbReference>
<dbReference type="AlphaFoldDB" id="A0A2W4ZH34"/>
<gene>
    <name evidence="3" type="ORF">DI632_03130</name>
</gene>
<dbReference type="InterPro" id="IPR036046">
    <property type="entry name" value="Acylphosphatase-like_dom_sf"/>
</dbReference>
<dbReference type="GO" id="GO:0071949">
    <property type="term" value="F:FAD binding"/>
    <property type="evidence" value="ECO:0007669"/>
    <property type="project" value="InterPro"/>
</dbReference>
<feature type="domain" description="BLUF" evidence="2">
    <location>
        <begin position="83"/>
        <end position="176"/>
    </location>
</feature>
<dbReference type="EMBL" id="QFNF01000005">
    <property type="protein sequence ID" value="PZO79922.1"/>
    <property type="molecule type" value="Genomic_DNA"/>
</dbReference>
<reference evidence="3 4" key="1">
    <citation type="submission" date="2017-08" db="EMBL/GenBank/DDBJ databases">
        <title>Infants hospitalized years apart are colonized by the same room-sourced microbial strains.</title>
        <authorList>
            <person name="Brooks B."/>
            <person name="Olm M.R."/>
            <person name="Firek B.A."/>
            <person name="Baker R."/>
            <person name="Thomas B.C."/>
            <person name="Morowitz M.J."/>
            <person name="Banfield J.F."/>
        </authorList>
    </citation>
    <scope>NUCLEOTIDE SEQUENCE [LARGE SCALE GENOMIC DNA]</scope>
    <source>
        <strain evidence="3">S2_018_000_R3_110</strain>
    </source>
</reference>
<dbReference type="PROSITE" id="PS50925">
    <property type="entry name" value="BLUF"/>
    <property type="match status" value="1"/>
</dbReference>
<accession>A0A2W4ZH34</accession>
<proteinExistence type="predicted"/>
<evidence type="ECO:0000313" key="3">
    <source>
        <dbReference type="EMBL" id="PZO79922.1"/>
    </source>
</evidence>
<sequence length="213" mass="23402">MGREPVPVGLRTVPRTTPLRTARSGSLWLRARTRSGDVAGAADYEGGRSRRGDRSGADCSVTVGRIPAARLESRSPRSYSIAVPEPTYRQILYASRSEAGIDVDHILQQSRHNNAVDGITGLLWHDGDHFVQVIEGPESSIAATYARIAIDPRHHDVTILSDRPVGAREFGYWSMERAGKSMQDGAVMLARLERRLTNAPETVRQAFTAATKR</sequence>
<dbReference type="Pfam" id="PF04940">
    <property type="entry name" value="BLUF"/>
    <property type="match status" value="1"/>
</dbReference>
<dbReference type="InterPro" id="IPR007024">
    <property type="entry name" value="BLUF_domain"/>
</dbReference>
<evidence type="ECO:0000259" key="2">
    <source>
        <dbReference type="PROSITE" id="PS50925"/>
    </source>
</evidence>
<evidence type="ECO:0000256" key="1">
    <source>
        <dbReference type="SAM" id="MobiDB-lite"/>
    </source>
</evidence>
<feature type="compositionally biased region" description="Basic and acidic residues" evidence="1">
    <location>
        <begin position="45"/>
        <end position="56"/>
    </location>
</feature>
<feature type="region of interest" description="Disordered" evidence="1">
    <location>
        <begin position="39"/>
        <end position="58"/>
    </location>
</feature>
<name>A0A2W4ZH34_9SPHN</name>
<comment type="caution">
    <text evidence="3">The sequence shown here is derived from an EMBL/GenBank/DDBJ whole genome shotgun (WGS) entry which is preliminary data.</text>
</comment>